<organism evidence="2 3">
    <name type="scientific">Thiocystis violascens (strain ATCC 17096 / DSM 198 / 6111)</name>
    <name type="common">Chromatium violascens</name>
    <dbReference type="NCBI Taxonomy" id="765911"/>
    <lineage>
        <taxon>Bacteria</taxon>
        <taxon>Pseudomonadati</taxon>
        <taxon>Pseudomonadota</taxon>
        <taxon>Gammaproteobacteria</taxon>
        <taxon>Chromatiales</taxon>
        <taxon>Chromatiaceae</taxon>
        <taxon>Thiocystis</taxon>
    </lineage>
</organism>
<keyword evidence="3" id="KW-1185">Reference proteome</keyword>
<evidence type="ECO:0000259" key="1">
    <source>
        <dbReference type="Pfam" id="PF08765"/>
    </source>
</evidence>
<dbReference type="EMBL" id="CP003154">
    <property type="protein sequence ID" value="AFL75378.1"/>
    <property type="molecule type" value="Genomic_DNA"/>
</dbReference>
<dbReference type="Pfam" id="PF08765">
    <property type="entry name" value="Mor"/>
    <property type="match status" value="1"/>
</dbReference>
<evidence type="ECO:0000313" key="3">
    <source>
        <dbReference type="Proteomes" id="UP000006062"/>
    </source>
</evidence>
<feature type="domain" description="Mor transcription activator" evidence="1">
    <location>
        <begin position="40"/>
        <end position="152"/>
    </location>
</feature>
<gene>
    <name evidence="2" type="ordered locus">Thivi_3511</name>
</gene>
<dbReference type="InterPro" id="IPR014875">
    <property type="entry name" value="Mor_transcription_activator"/>
</dbReference>
<name>I3YEG0_THIV6</name>
<dbReference type="KEGG" id="tvi:Thivi_3511"/>
<dbReference type="Proteomes" id="UP000006062">
    <property type="component" value="Chromosome"/>
</dbReference>
<dbReference type="AlphaFoldDB" id="I3YEG0"/>
<dbReference type="SUPFAM" id="SSF46689">
    <property type="entry name" value="Homeodomain-like"/>
    <property type="match status" value="1"/>
</dbReference>
<protein>
    <recommendedName>
        <fullName evidence="1">Mor transcription activator domain-containing protein</fullName>
    </recommendedName>
</protein>
<sequence>MSALLHPRPEPSMTDDDLFPDLLRDLPAAALDTLADDPARWPAVLAGLSDYVLDELLTGLPATAPALARRLAYRVVARIMREHGGTQLYIPKGDAVLRALRDLEIWSRYDGTVDGPGGLNALARRHGLSAARVRVALRRQRDLHRARVQPDLFAGL</sequence>
<proteinExistence type="predicted"/>
<dbReference type="InterPro" id="IPR009057">
    <property type="entry name" value="Homeodomain-like_sf"/>
</dbReference>
<dbReference type="eggNOG" id="COG5566">
    <property type="taxonomic scope" value="Bacteria"/>
</dbReference>
<dbReference type="STRING" id="765911.Thivi_3511"/>
<accession>I3YEG0</accession>
<dbReference type="Gene3D" id="1.10.10.60">
    <property type="entry name" value="Homeodomain-like"/>
    <property type="match status" value="1"/>
</dbReference>
<dbReference type="HOGENOM" id="CLU_141450_0_1_6"/>
<reference evidence="2 3" key="1">
    <citation type="submission" date="2012-06" db="EMBL/GenBank/DDBJ databases">
        <title>Complete sequence of Thiocystis violascens DSM 198.</title>
        <authorList>
            <consortium name="US DOE Joint Genome Institute"/>
            <person name="Lucas S."/>
            <person name="Han J."/>
            <person name="Lapidus A."/>
            <person name="Cheng J.-F."/>
            <person name="Goodwin L."/>
            <person name="Pitluck S."/>
            <person name="Peters L."/>
            <person name="Ovchinnikova G."/>
            <person name="Teshima H."/>
            <person name="Detter J.C."/>
            <person name="Han C."/>
            <person name="Tapia R."/>
            <person name="Land M."/>
            <person name="Hauser L."/>
            <person name="Kyrpides N."/>
            <person name="Ivanova N."/>
            <person name="Pagani I."/>
            <person name="Vogl K."/>
            <person name="Liu Z."/>
            <person name="Frigaard N.-U."/>
            <person name="Bryant D."/>
            <person name="Woyke T."/>
        </authorList>
    </citation>
    <scope>NUCLEOTIDE SEQUENCE [LARGE SCALE GENOMIC DNA]</scope>
    <source>
        <strain evidence="3">ATCC 17096 / DSM 198 / 6111</strain>
    </source>
</reference>
<evidence type="ECO:0000313" key="2">
    <source>
        <dbReference type="EMBL" id="AFL75378.1"/>
    </source>
</evidence>